<keyword evidence="4" id="KW-0067">ATP-binding</keyword>
<evidence type="ECO:0000256" key="5">
    <source>
        <dbReference type="SAM" id="MobiDB-lite"/>
    </source>
</evidence>
<keyword evidence="2" id="KW-0547">Nucleotide-binding</keyword>
<dbReference type="EMBL" id="MLYV02000906">
    <property type="protein sequence ID" value="PSR75353.1"/>
    <property type="molecule type" value="Genomic_DNA"/>
</dbReference>
<dbReference type="InterPro" id="IPR008266">
    <property type="entry name" value="Tyr_kinase_AS"/>
</dbReference>
<dbReference type="GO" id="GO:0004674">
    <property type="term" value="F:protein serine/threonine kinase activity"/>
    <property type="evidence" value="ECO:0007669"/>
    <property type="project" value="TreeGrafter"/>
</dbReference>
<evidence type="ECO:0000313" key="7">
    <source>
        <dbReference type="EMBL" id="PSR75353.1"/>
    </source>
</evidence>
<keyword evidence="8" id="KW-1185">Reference proteome</keyword>
<gene>
    <name evidence="7" type="ORF">PHLCEN_2v9216</name>
</gene>
<sequence>SDPLTYVKGNLLPNGLDLPQNTEQSCYGVPGRDTAPIEMAYAALARNVTPTSLPYLRLYPEISEVLALVAFNASGQSGRRQHCEESLESLLRFEMFSKKSTNIARLLAESYKYRENVLRLLKTFGYPRSKVRFALEDDDAQIAHLLKELVVASSEEDLVQSLCHDPAQSEGFLNLIERVLATASHIQGDDSVYQDNREAFIGRSKDHVFRSKIRRISNKLSEASGQLPSALFLSGVQLDSREPVSCGAFTETYRGTYAGMEVAVKRLHSFVRATDEEHSPIQVAKTLCHEALVWRHLDHPNILPLLGVDQRLFPEDSVPCLVSPWVEAGNVHDYITAKFDGKIIDQELHRLLKEIICGLSFLHAENIVHGDLRGSNVLIDDEGHVLLSDYGLAVHDSRTSTHPLSPPELTPWLAPELLDPEAFGLPTSRPTYVSDIYGYACVSWELLSGLPLFYSLNNNATRLANKVLASERPPRTSLPRTISDSLWRLVESCWQQDPESRPAASTVRTSLQRIGIGASTDSSPTGVHVRRGKSPRGLSPLCIPGRSSPGTGHLSGGHKARGAHGKRQLGFIDRGADALLRILVEGPGSLGMSFIPAYGISVQLIDVGFQAKHQSRVVRVVRKGRKASISDL</sequence>
<name>A0A2R6NRJ1_9APHY</name>
<dbReference type="GO" id="GO:0005524">
    <property type="term" value="F:ATP binding"/>
    <property type="evidence" value="ECO:0007669"/>
    <property type="project" value="UniProtKB-KW"/>
</dbReference>
<dbReference type="Pfam" id="PF07714">
    <property type="entry name" value="PK_Tyr_Ser-Thr"/>
    <property type="match status" value="1"/>
</dbReference>
<reference evidence="7 8" key="1">
    <citation type="submission" date="2018-02" db="EMBL/GenBank/DDBJ databases">
        <title>Genome sequence of the basidiomycete white-rot fungus Phlebia centrifuga.</title>
        <authorList>
            <person name="Granchi Z."/>
            <person name="Peng M."/>
            <person name="de Vries R.P."/>
            <person name="Hilden K."/>
            <person name="Makela M.R."/>
            <person name="Grigoriev I."/>
            <person name="Riley R."/>
        </authorList>
    </citation>
    <scope>NUCLEOTIDE SEQUENCE [LARGE SCALE GENOMIC DNA]</scope>
    <source>
        <strain evidence="7 8">FBCC195</strain>
    </source>
</reference>
<organism evidence="7 8">
    <name type="scientific">Hermanssonia centrifuga</name>
    <dbReference type="NCBI Taxonomy" id="98765"/>
    <lineage>
        <taxon>Eukaryota</taxon>
        <taxon>Fungi</taxon>
        <taxon>Dikarya</taxon>
        <taxon>Basidiomycota</taxon>
        <taxon>Agaricomycotina</taxon>
        <taxon>Agaricomycetes</taxon>
        <taxon>Polyporales</taxon>
        <taxon>Meruliaceae</taxon>
        <taxon>Hermanssonia</taxon>
    </lineage>
</organism>
<dbReference type="PROSITE" id="PS00109">
    <property type="entry name" value="PROTEIN_KINASE_TYR"/>
    <property type="match status" value="1"/>
</dbReference>
<accession>A0A2R6NRJ1</accession>
<keyword evidence="1" id="KW-0808">Transferase</keyword>
<evidence type="ECO:0000256" key="2">
    <source>
        <dbReference type="ARBA" id="ARBA00022741"/>
    </source>
</evidence>
<keyword evidence="3" id="KW-0418">Kinase</keyword>
<dbReference type="OrthoDB" id="2804215at2759"/>
<dbReference type="SUPFAM" id="SSF56112">
    <property type="entry name" value="Protein kinase-like (PK-like)"/>
    <property type="match status" value="1"/>
</dbReference>
<dbReference type="PROSITE" id="PS50011">
    <property type="entry name" value="PROTEIN_KINASE_DOM"/>
    <property type="match status" value="1"/>
</dbReference>
<feature type="non-terminal residue" evidence="7">
    <location>
        <position position="1"/>
    </location>
</feature>
<evidence type="ECO:0000313" key="8">
    <source>
        <dbReference type="Proteomes" id="UP000186601"/>
    </source>
</evidence>
<dbReference type="InterPro" id="IPR001245">
    <property type="entry name" value="Ser-Thr/Tyr_kinase_cat_dom"/>
</dbReference>
<dbReference type="Gene3D" id="1.10.510.10">
    <property type="entry name" value="Transferase(Phosphotransferase) domain 1"/>
    <property type="match status" value="1"/>
</dbReference>
<feature type="region of interest" description="Disordered" evidence="5">
    <location>
        <begin position="515"/>
        <end position="565"/>
    </location>
</feature>
<feature type="compositionally biased region" description="Basic residues" evidence="5">
    <location>
        <begin position="556"/>
        <end position="565"/>
    </location>
</feature>
<evidence type="ECO:0000259" key="6">
    <source>
        <dbReference type="PROSITE" id="PS50011"/>
    </source>
</evidence>
<dbReference type="InterPro" id="IPR011009">
    <property type="entry name" value="Kinase-like_dom_sf"/>
</dbReference>
<dbReference type="STRING" id="98765.A0A2R6NRJ1"/>
<evidence type="ECO:0000256" key="3">
    <source>
        <dbReference type="ARBA" id="ARBA00022777"/>
    </source>
</evidence>
<dbReference type="InterPro" id="IPR000719">
    <property type="entry name" value="Prot_kinase_dom"/>
</dbReference>
<protein>
    <recommendedName>
        <fullName evidence="6">Protein kinase domain-containing protein</fullName>
    </recommendedName>
</protein>
<evidence type="ECO:0000256" key="4">
    <source>
        <dbReference type="ARBA" id="ARBA00022840"/>
    </source>
</evidence>
<proteinExistence type="predicted"/>
<comment type="caution">
    <text evidence="7">The sequence shown here is derived from an EMBL/GenBank/DDBJ whole genome shotgun (WGS) entry which is preliminary data.</text>
</comment>
<dbReference type="InterPro" id="IPR051681">
    <property type="entry name" value="Ser/Thr_Kinases-Pseudokinases"/>
</dbReference>
<dbReference type="AlphaFoldDB" id="A0A2R6NRJ1"/>
<evidence type="ECO:0000256" key="1">
    <source>
        <dbReference type="ARBA" id="ARBA00022679"/>
    </source>
</evidence>
<dbReference type="Proteomes" id="UP000186601">
    <property type="component" value="Unassembled WGS sequence"/>
</dbReference>
<feature type="domain" description="Protein kinase" evidence="6">
    <location>
        <begin position="238"/>
        <end position="514"/>
    </location>
</feature>
<dbReference type="PANTHER" id="PTHR44329">
    <property type="entry name" value="SERINE/THREONINE-PROTEIN KINASE TNNI3K-RELATED"/>
    <property type="match status" value="1"/>
</dbReference>
<dbReference type="PANTHER" id="PTHR44329:SF288">
    <property type="entry name" value="MITOGEN-ACTIVATED PROTEIN KINASE KINASE KINASE 20"/>
    <property type="match status" value="1"/>
</dbReference>